<name>A0A1H1QN24_9MICO</name>
<keyword evidence="1" id="KW-1133">Transmembrane helix</keyword>
<dbReference type="AlphaFoldDB" id="A0A1H1QN24"/>
<keyword evidence="1" id="KW-0812">Transmembrane</keyword>
<feature type="transmembrane region" description="Helical" evidence="1">
    <location>
        <begin position="12"/>
        <end position="39"/>
    </location>
</feature>
<dbReference type="EMBL" id="LT629755">
    <property type="protein sequence ID" value="SDS24862.1"/>
    <property type="molecule type" value="Genomic_DNA"/>
</dbReference>
<keyword evidence="1" id="KW-0472">Membrane</keyword>
<evidence type="ECO:0000313" key="2">
    <source>
        <dbReference type="EMBL" id="MCP2367709.1"/>
    </source>
</evidence>
<evidence type="ECO:0000313" key="5">
    <source>
        <dbReference type="Proteomes" id="UP000893823"/>
    </source>
</evidence>
<reference evidence="4" key="1">
    <citation type="submission" date="2016-10" db="EMBL/GenBank/DDBJ databases">
        <authorList>
            <person name="Varghese N."/>
            <person name="Submissions S."/>
        </authorList>
    </citation>
    <scope>NUCLEOTIDE SEQUENCE [LARGE SCALE GENOMIC DNA]</scope>
    <source>
        <strain evidence="4">CPCC 202695</strain>
    </source>
</reference>
<accession>A0A1H1QN24</accession>
<gene>
    <name evidence="2" type="ORF">BCL57_001868</name>
    <name evidence="3" type="ORF">SAMN04489721_1006</name>
</gene>
<sequence length="202" mass="20795">MKLYSDFAGRRVAQVIGDLVALALVAVAVWAAVVFHGFVTEFAALGRQLEEAGTGFRGSMTDIGDTLADVPIIGSGIAAPFDGASAAGATLESVGRGQQDVVGWIALFAAIGIAALPIGVVLLLWVAPRLVRAVRARRTTTLLTRPGGADLLALRALTDRSLFDVLAADADAAAGWRRGDGETIRALAALEARAVGVRIPGP</sequence>
<feature type="transmembrane region" description="Helical" evidence="1">
    <location>
        <begin position="101"/>
        <end position="127"/>
    </location>
</feature>
<keyword evidence="5" id="KW-1185">Reference proteome</keyword>
<dbReference type="Proteomes" id="UP000199482">
    <property type="component" value="Chromosome I"/>
</dbReference>
<dbReference type="EMBL" id="SODL02000003">
    <property type="protein sequence ID" value="MCP2367709.1"/>
    <property type="molecule type" value="Genomic_DNA"/>
</dbReference>
<organism evidence="3 4">
    <name type="scientific">Agromyces flavus</name>
    <dbReference type="NCBI Taxonomy" id="589382"/>
    <lineage>
        <taxon>Bacteria</taxon>
        <taxon>Bacillati</taxon>
        <taxon>Actinomycetota</taxon>
        <taxon>Actinomycetes</taxon>
        <taxon>Micrococcales</taxon>
        <taxon>Microbacteriaceae</taxon>
        <taxon>Agromyces</taxon>
    </lineage>
</organism>
<reference evidence="2" key="3">
    <citation type="submission" date="2022-06" db="EMBL/GenBank/DDBJ databases">
        <title>Genomic Encyclopedia of Type Strains, Phase III (KMG-III): the genomes of soil and plant-associated and newly described type strains.</title>
        <authorList>
            <person name="Whitman W."/>
        </authorList>
    </citation>
    <scope>NUCLEOTIDE SEQUENCE</scope>
    <source>
        <strain evidence="2">CPCC 202695</strain>
    </source>
</reference>
<evidence type="ECO:0000313" key="3">
    <source>
        <dbReference type="EMBL" id="SDS24862.1"/>
    </source>
</evidence>
<protein>
    <submittedName>
        <fullName evidence="3">Uncharacterized protein</fullName>
    </submittedName>
</protein>
<dbReference type="RefSeq" id="WP_092669773.1">
    <property type="nucleotide sequence ID" value="NZ_BMDN01000003.1"/>
</dbReference>
<evidence type="ECO:0000313" key="4">
    <source>
        <dbReference type="Proteomes" id="UP000199482"/>
    </source>
</evidence>
<dbReference type="STRING" id="589382.SAMN04489721_1006"/>
<proteinExistence type="predicted"/>
<evidence type="ECO:0000256" key="1">
    <source>
        <dbReference type="SAM" id="Phobius"/>
    </source>
</evidence>
<dbReference type="OrthoDB" id="5198533at2"/>
<dbReference type="Proteomes" id="UP000893823">
    <property type="component" value="Unassembled WGS sequence"/>
</dbReference>
<reference evidence="3" key="2">
    <citation type="submission" date="2016-10" db="EMBL/GenBank/DDBJ databases">
        <authorList>
            <person name="de Groot N.N."/>
        </authorList>
    </citation>
    <scope>NUCLEOTIDE SEQUENCE [LARGE SCALE GENOMIC DNA]</scope>
    <source>
        <strain evidence="3">CPCC 202695</strain>
    </source>
</reference>